<feature type="binding site" evidence="12">
    <location>
        <position position="40"/>
    </location>
    <ligand>
        <name>S-adenosyl-L-methionine</name>
        <dbReference type="ChEBI" id="CHEBI:59789"/>
    </ligand>
</feature>
<evidence type="ECO:0000256" key="5">
    <source>
        <dbReference type="ARBA" id="ARBA00022741"/>
    </source>
</evidence>
<comment type="similarity">
    <text evidence="12">Belongs to the radical SAM superfamily. MoaA family.</text>
</comment>
<keyword evidence="10 12" id="KW-0456">Lyase</keyword>
<keyword evidence="6 12" id="KW-0408">Iron</keyword>
<feature type="binding site" evidence="12">
    <location>
        <position position="41"/>
    </location>
    <ligand>
        <name>[4Fe-4S] cluster</name>
        <dbReference type="ChEBI" id="CHEBI:49883"/>
        <label>1</label>
        <note>4Fe-4S-S-AdoMet</note>
    </ligand>
</feature>
<evidence type="ECO:0000256" key="6">
    <source>
        <dbReference type="ARBA" id="ARBA00023004"/>
    </source>
</evidence>
<reference evidence="14" key="1">
    <citation type="journal article" date="2020" name="mSystems">
        <title>Genome- and Community-Level Interaction Insights into Carbon Utilization and Element Cycling Functions of Hydrothermarchaeota in Hydrothermal Sediment.</title>
        <authorList>
            <person name="Zhou Z."/>
            <person name="Liu Y."/>
            <person name="Xu W."/>
            <person name="Pan J."/>
            <person name="Luo Z.H."/>
            <person name="Li M."/>
        </authorList>
    </citation>
    <scope>NUCLEOTIDE SEQUENCE [LARGE SCALE GENOMIC DNA]</scope>
    <source>
        <strain evidence="14">SpSt-381</strain>
    </source>
</reference>
<dbReference type="SMART" id="SM00729">
    <property type="entry name" value="Elp3"/>
    <property type="match status" value="1"/>
</dbReference>
<dbReference type="SFLD" id="SFLDS00029">
    <property type="entry name" value="Radical_SAM"/>
    <property type="match status" value="1"/>
</dbReference>
<keyword evidence="4 12" id="KW-0479">Metal-binding</keyword>
<evidence type="ECO:0000256" key="4">
    <source>
        <dbReference type="ARBA" id="ARBA00022723"/>
    </source>
</evidence>
<dbReference type="UniPathway" id="UPA00344"/>
<evidence type="ECO:0000256" key="7">
    <source>
        <dbReference type="ARBA" id="ARBA00023014"/>
    </source>
</evidence>
<dbReference type="EC" id="4.1.99.22" evidence="1 12"/>
<dbReference type="InterPro" id="IPR010505">
    <property type="entry name" value="MoaA_twitch"/>
</dbReference>
<keyword evidence="9 12" id="KW-0501">Molybdenum cofactor biosynthesis</keyword>
<dbReference type="Pfam" id="PF06463">
    <property type="entry name" value="Mob_synth_C"/>
    <property type="match status" value="1"/>
</dbReference>
<keyword evidence="7 12" id="KW-0411">Iron-sulfur</keyword>
<evidence type="ECO:0000259" key="13">
    <source>
        <dbReference type="PROSITE" id="PS51918"/>
    </source>
</evidence>
<dbReference type="SFLD" id="SFLDG01067">
    <property type="entry name" value="SPASM/twitch_domain_containing"/>
    <property type="match status" value="1"/>
</dbReference>
<feature type="domain" description="Radical SAM core" evidence="13">
    <location>
        <begin position="18"/>
        <end position="233"/>
    </location>
</feature>
<comment type="cofactor">
    <cofactor evidence="12">
        <name>[4Fe-4S] cluster</name>
        <dbReference type="ChEBI" id="CHEBI:49883"/>
    </cofactor>
    <text evidence="12">Binds 2 [4Fe-4S] clusters. Binds 1 [4Fe-4S] cluster coordinated with 3 cysteines and an exchangeable S-adenosyl-L-methionine and 1 [4Fe-4S] cluster coordinated with 3 cysteines and the GTP-derived substrate.</text>
</comment>
<feature type="binding site" evidence="12">
    <location>
        <position position="38"/>
    </location>
    <ligand>
        <name>[4Fe-4S] cluster</name>
        <dbReference type="ChEBI" id="CHEBI:49883"/>
        <label>1</label>
        <note>4Fe-4S-S-AdoMet</note>
    </ligand>
</feature>
<comment type="pathway">
    <text evidence="12">Cofactor biosynthesis; molybdopterin biosynthesis.</text>
</comment>
<evidence type="ECO:0000256" key="9">
    <source>
        <dbReference type="ARBA" id="ARBA00023150"/>
    </source>
</evidence>
<evidence type="ECO:0000256" key="12">
    <source>
        <dbReference type="HAMAP-Rule" id="MF_01225"/>
    </source>
</evidence>
<dbReference type="InterPro" id="IPR050105">
    <property type="entry name" value="MoCo_biosynth_MoaA/MoaC"/>
</dbReference>
<feature type="binding site" evidence="12">
    <location>
        <position position="77"/>
    </location>
    <ligand>
        <name>GTP</name>
        <dbReference type="ChEBI" id="CHEBI:37565"/>
    </ligand>
</feature>
<keyword evidence="5 12" id="KW-0547">Nucleotide-binding</keyword>
<dbReference type="GO" id="GO:0061799">
    <property type="term" value="F:cyclic pyranopterin monophosphate synthase activity"/>
    <property type="evidence" value="ECO:0007669"/>
    <property type="project" value="TreeGrafter"/>
</dbReference>
<comment type="subunit">
    <text evidence="12">Monomer and homodimer.</text>
</comment>
<dbReference type="SFLD" id="SFLDG01386">
    <property type="entry name" value="main_SPASM_domain-containing"/>
    <property type="match status" value="1"/>
</dbReference>
<feature type="binding site" evidence="12">
    <location>
        <position position="270"/>
    </location>
    <ligand>
        <name>[4Fe-4S] cluster</name>
        <dbReference type="ChEBI" id="CHEBI:49883"/>
        <label>2</label>
        <note>4Fe-4S-substrate</note>
    </ligand>
</feature>
<dbReference type="CDD" id="cd21117">
    <property type="entry name" value="Twitch_MoaA"/>
    <property type="match status" value="1"/>
</dbReference>
<dbReference type="SUPFAM" id="SSF102114">
    <property type="entry name" value="Radical SAM enzymes"/>
    <property type="match status" value="1"/>
</dbReference>
<feature type="binding site" evidence="12">
    <location>
        <position position="27"/>
    </location>
    <ligand>
        <name>GTP</name>
        <dbReference type="ChEBI" id="CHEBI:37565"/>
    </ligand>
</feature>
<dbReference type="AlphaFoldDB" id="A0A832I315"/>
<dbReference type="GO" id="GO:0046872">
    <property type="term" value="F:metal ion binding"/>
    <property type="evidence" value="ECO:0007669"/>
    <property type="project" value="UniProtKB-KW"/>
</dbReference>
<feature type="binding site" evidence="12">
    <location>
        <position position="34"/>
    </location>
    <ligand>
        <name>[4Fe-4S] cluster</name>
        <dbReference type="ChEBI" id="CHEBI:49883"/>
        <label>1</label>
        <note>4Fe-4S-S-AdoMet</note>
    </ligand>
</feature>
<evidence type="ECO:0000313" key="14">
    <source>
        <dbReference type="EMBL" id="HGZ42400.1"/>
    </source>
</evidence>
<evidence type="ECO:0000256" key="3">
    <source>
        <dbReference type="ARBA" id="ARBA00022691"/>
    </source>
</evidence>
<comment type="caution">
    <text evidence="14">The sequence shown here is derived from an EMBL/GenBank/DDBJ whole genome shotgun (WGS) entry which is preliminary data.</text>
</comment>
<name>A0A832I315_UNCEI</name>
<feature type="binding site" evidence="12">
    <location>
        <position position="108"/>
    </location>
    <ligand>
        <name>GTP</name>
        <dbReference type="ChEBI" id="CHEBI:37565"/>
    </ligand>
</feature>
<dbReference type="GO" id="GO:0006777">
    <property type="term" value="P:Mo-molybdopterin cofactor biosynthetic process"/>
    <property type="evidence" value="ECO:0007669"/>
    <property type="project" value="UniProtKB-UniRule"/>
</dbReference>
<feature type="binding site" evidence="12">
    <location>
        <position position="81"/>
    </location>
    <ligand>
        <name>S-adenosyl-L-methionine</name>
        <dbReference type="ChEBI" id="CHEBI:59789"/>
    </ligand>
</feature>
<feature type="binding site" evidence="12">
    <location>
        <position position="284"/>
    </location>
    <ligand>
        <name>[4Fe-4S] cluster</name>
        <dbReference type="ChEBI" id="CHEBI:49883"/>
        <label>2</label>
        <note>4Fe-4S-substrate</note>
    </ligand>
</feature>
<feature type="binding site" evidence="12">
    <location>
        <position position="132"/>
    </location>
    <ligand>
        <name>S-adenosyl-L-methionine</name>
        <dbReference type="ChEBI" id="CHEBI:59789"/>
    </ligand>
</feature>
<keyword evidence="2 12" id="KW-0004">4Fe-4S</keyword>
<feature type="binding site" evidence="12">
    <location>
        <position position="169"/>
    </location>
    <ligand>
        <name>GTP</name>
        <dbReference type="ChEBI" id="CHEBI:37565"/>
    </ligand>
</feature>
<proteinExistence type="inferred from homology"/>
<dbReference type="HAMAP" id="MF_01225_B">
    <property type="entry name" value="MoaA_B"/>
    <property type="match status" value="1"/>
</dbReference>
<dbReference type="NCBIfam" id="TIGR02666">
    <property type="entry name" value="moaA"/>
    <property type="match status" value="1"/>
</dbReference>
<dbReference type="Pfam" id="PF04055">
    <property type="entry name" value="Radical_SAM"/>
    <property type="match status" value="1"/>
</dbReference>
<feature type="binding site" evidence="12">
    <location>
        <begin position="272"/>
        <end position="274"/>
    </location>
    <ligand>
        <name>GTP</name>
        <dbReference type="ChEBI" id="CHEBI:37565"/>
    </ligand>
</feature>
<gene>
    <name evidence="12 14" type="primary">moaA</name>
    <name evidence="14" type="ORF">ENR23_03055</name>
</gene>
<protein>
    <recommendedName>
        <fullName evidence="1 12">GTP 3',8-cyclase</fullName>
        <ecNumber evidence="1 12">4.1.99.22</ecNumber>
    </recommendedName>
    <alternativeName>
        <fullName evidence="12">Molybdenum cofactor biosynthesis protein A</fullName>
    </alternativeName>
</protein>
<feature type="binding site" evidence="12">
    <location>
        <position position="203"/>
    </location>
    <ligand>
        <name>S-adenosyl-L-methionine</name>
        <dbReference type="ChEBI" id="CHEBI:59789"/>
    </ligand>
</feature>
<dbReference type="InterPro" id="IPR040064">
    <property type="entry name" value="MoaA-like"/>
</dbReference>
<dbReference type="GO" id="GO:0005525">
    <property type="term" value="F:GTP binding"/>
    <property type="evidence" value="ECO:0007669"/>
    <property type="project" value="UniProtKB-UniRule"/>
</dbReference>
<keyword evidence="3 12" id="KW-0949">S-adenosyl-L-methionine</keyword>
<dbReference type="Gene3D" id="3.20.20.70">
    <property type="entry name" value="Aldolase class I"/>
    <property type="match status" value="1"/>
</dbReference>
<dbReference type="SFLD" id="SFLDG01383">
    <property type="entry name" value="cyclic_pyranopterin_phosphate"/>
    <property type="match status" value="1"/>
</dbReference>
<evidence type="ECO:0000256" key="10">
    <source>
        <dbReference type="ARBA" id="ARBA00023239"/>
    </source>
</evidence>
<sequence>MPDAESRPAVPAGALTDTHGRTVRDLRISVTDRCNLRCVYCMPAEGMPWLPKAQLLTYEEIARFTRVALSLGVTGVRLTGGEPTVRHDLPVLVRLLHALRPGLDLSLTTNGLKLPAMAGELRDAGLTRVNVSLDTLDRERFRAIARRDQLAQVLAGLAAAKRAGLSPIKINAVLMRGFNEDEAVPLARWARDEGFELRFIEWMPLDHQKSWSRDRLVPADEILERVHAAFPLEPAAGEDPSAPATLYRYRDGGGRVGVIASVTRPFCGHCDRIRLTADGQVRTCLFAHVEYDVRDLMRGGASDADVAVLLRAAVLRKEPGHLINSPRFVQPARGMSAIGG</sequence>
<comment type="catalytic activity">
    <reaction evidence="11 12">
        <text>GTP + AH2 + S-adenosyl-L-methionine = (8S)-3',8-cyclo-7,8-dihydroguanosine 5'-triphosphate + 5'-deoxyadenosine + L-methionine + A + H(+)</text>
        <dbReference type="Rhea" id="RHEA:49576"/>
        <dbReference type="ChEBI" id="CHEBI:13193"/>
        <dbReference type="ChEBI" id="CHEBI:15378"/>
        <dbReference type="ChEBI" id="CHEBI:17319"/>
        <dbReference type="ChEBI" id="CHEBI:17499"/>
        <dbReference type="ChEBI" id="CHEBI:37565"/>
        <dbReference type="ChEBI" id="CHEBI:57844"/>
        <dbReference type="ChEBI" id="CHEBI:59789"/>
        <dbReference type="ChEBI" id="CHEBI:131766"/>
        <dbReference type="EC" id="4.1.99.22"/>
    </reaction>
</comment>
<dbReference type="PANTHER" id="PTHR22960">
    <property type="entry name" value="MOLYBDOPTERIN COFACTOR SYNTHESIS PROTEIN A"/>
    <property type="match status" value="1"/>
</dbReference>
<organism evidence="14">
    <name type="scientific">Eiseniibacteriota bacterium</name>
    <dbReference type="NCBI Taxonomy" id="2212470"/>
    <lineage>
        <taxon>Bacteria</taxon>
        <taxon>Candidatus Eiseniibacteriota</taxon>
    </lineage>
</organism>
<dbReference type="GO" id="GO:0051539">
    <property type="term" value="F:4 iron, 4 sulfur cluster binding"/>
    <property type="evidence" value="ECO:0007669"/>
    <property type="project" value="UniProtKB-UniRule"/>
</dbReference>
<dbReference type="CDD" id="cd01335">
    <property type="entry name" value="Radical_SAM"/>
    <property type="match status" value="1"/>
</dbReference>
<dbReference type="NCBIfam" id="NF001199">
    <property type="entry name" value="PRK00164.2-1"/>
    <property type="match status" value="1"/>
</dbReference>
<dbReference type="InterPro" id="IPR013785">
    <property type="entry name" value="Aldolase_TIM"/>
</dbReference>
<keyword evidence="8 12" id="KW-0342">GTP-binding</keyword>
<evidence type="ECO:0000256" key="11">
    <source>
        <dbReference type="ARBA" id="ARBA00048697"/>
    </source>
</evidence>
<dbReference type="PROSITE" id="PS01305">
    <property type="entry name" value="MOAA_NIFB_PQQE"/>
    <property type="match status" value="1"/>
</dbReference>
<dbReference type="GO" id="GO:0061798">
    <property type="term" value="F:GTP 3',8'-cyclase activity"/>
    <property type="evidence" value="ECO:0007669"/>
    <property type="project" value="UniProtKB-UniRule"/>
</dbReference>
<feature type="binding site" evidence="12">
    <location>
        <position position="267"/>
    </location>
    <ligand>
        <name>[4Fe-4S] cluster</name>
        <dbReference type="ChEBI" id="CHEBI:49883"/>
        <label>2</label>
        <note>4Fe-4S-substrate</note>
    </ligand>
</feature>
<dbReference type="InterPro" id="IPR007197">
    <property type="entry name" value="rSAM"/>
</dbReference>
<dbReference type="GO" id="GO:1904047">
    <property type="term" value="F:S-adenosyl-L-methionine binding"/>
    <property type="evidence" value="ECO:0007669"/>
    <property type="project" value="UniProtKB-UniRule"/>
</dbReference>
<dbReference type="PANTHER" id="PTHR22960:SF0">
    <property type="entry name" value="MOLYBDENUM COFACTOR BIOSYNTHESIS PROTEIN 1"/>
    <property type="match status" value="1"/>
</dbReference>
<dbReference type="PROSITE" id="PS51918">
    <property type="entry name" value="RADICAL_SAM"/>
    <property type="match status" value="1"/>
</dbReference>
<dbReference type="InterPro" id="IPR000385">
    <property type="entry name" value="MoaA_NifB_PqqE_Fe-S-bd_CS"/>
</dbReference>
<dbReference type="InterPro" id="IPR006638">
    <property type="entry name" value="Elp3/MiaA/NifB-like_rSAM"/>
</dbReference>
<evidence type="ECO:0000256" key="2">
    <source>
        <dbReference type="ARBA" id="ARBA00022485"/>
    </source>
</evidence>
<dbReference type="InterPro" id="IPR058240">
    <property type="entry name" value="rSAM_sf"/>
</dbReference>
<dbReference type="EMBL" id="DSQF01000004">
    <property type="protein sequence ID" value="HGZ42400.1"/>
    <property type="molecule type" value="Genomic_DNA"/>
</dbReference>
<accession>A0A832I315</accession>
<dbReference type="InterPro" id="IPR013483">
    <property type="entry name" value="MoaA"/>
</dbReference>
<evidence type="ECO:0000256" key="1">
    <source>
        <dbReference type="ARBA" id="ARBA00012167"/>
    </source>
</evidence>
<comment type="function">
    <text evidence="12">Catalyzes the cyclization of GTP to (8S)-3',8-cyclo-7,8-dihydroguanosine 5'-triphosphate.</text>
</comment>
<evidence type="ECO:0000256" key="8">
    <source>
        <dbReference type="ARBA" id="ARBA00023134"/>
    </source>
</evidence>